<keyword evidence="1" id="KW-0472">Membrane</keyword>
<dbReference type="EMBL" id="JACHLD010000005">
    <property type="protein sequence ID" value="MBB4803231.1"/>
    <property type="molecule type" value="Genomic_DNA"/>
</dbReference>
<sequence>MEKKKLIYAAIVFILSFALTYTVIKMYKNRQSKETVENIKDK</sequence>
<comment type="caution">
    <text evidence="2">The sequence shown here is derived from an EMBL/GenBank/DDBJ whole genome shotgun (WGS) entry which is preliminary data.</text>
</comment>
<evidence type="ECO:0000313" key="2">
    <source>
        <dbReference type="EMBL" id="MBB4803231.1"/>
    </source>
</evidence>
<evidence type="ECO:0000313" key="3">
    <source>
        <dbReference type="Proteomes" id="UP000561681"/>
    </source>
</evidence>
<keyword evidence="3" id="KW-1185">Reference proteome</keyword>
<dbReference type="Proteomes" id="UP000561681">
    <property type="component" value="Unassembled WGS sequence"/>
</dbReference>
<dbReference type="AlphaFoldDB" id="A0A7W7IZ37"/>
<evidence type="ECO:0000256" key="1">
    <source>
        <dbReference type="SAM" id="Phobius"/>
    </source>
</evidence>
<proteinExistence type="predicted"/>
<keyword evidence="1" id="KW-1133">Transmembrane helix</keyword>
<reference evidence="2 3" key="1">
    <citation type="submission" date="2020-08" db="EMBL/GenBank/DDBJ databases">
        <title>Functional genomics of gut bacteria from endangered species of beetles.</title>
        <authorList>
            <person name="Carlos-Shanley C."/>
        </authorList>
    </citation>
    <scope>NUCLEOTIDE SEQUENCE [LARGE SCALE GENOMIC DNA]</scope>
    <source>
        <strain evidence="2 3">S00142</strain>
    </source>
</reference>
<organism evidence="2 3">
    <name type="scientific">Flavobacterium nitrogenifigens</name>
    <dbReference type="NCBI Taxonomy" id="1617283"/>
    <lineage>
        <taxon>Bacteria</taxon>
        <taxon>Pseudomonadati</taxon>
        <taxon>Bacteroidota</taxon>
        <taxon>Flavobacteriia</taxon>
        <taxon>Flavobacteriales</taxon>
        <taxon>Flavobacteriaceae</taxon>
        <taxon>Flavobacterium</taxon>
    </lineage>
</organism>
<name>A0A7W7IZ37_9FLAO</name>
<protein>
    <submittedName>
        <fullName evidence="2">Uncharacterized protein</fullName>
    </submittedName>
</protein>
<keyword evidence="1" id="KW-0812">Transmembrane</keyword>
<dbReference type="RefSeq" id="WP_260402250.1">
    <property type="nucleotide sequence ID" value="NZ_JACHLD010000005.1"/>
</dbReference>
<gene>
    <name evidence="2" type="ORF">HNP37_003306</name>
</gene>
<feature type="transmembrane region" description="Helical" evidence="1">
    <location>
        <begin position="6"/>
        <end position="24"/>
    </location>
</feature>
<accession>A0A7W7IZ37</accession>